<evidence type="ECO:0000313" key="1">
    <source>
        <dbReference type="EMBL" id="KAK8762105.1"/>
    </source>
</evidence>
<comment type="caution">
    <text evidence="1">The sequence shown here is derived from an EMBL/GenBank/DDBJ whole genome shotgun (WGS) entry which is preliminary data.</text>
</comment>
<feature type="non-terminal residue" evidence="1">
    <location>
        <position position="151"/>
    </location>
</feature>
<protein>
    <submittedName>
        <fullName evidence="1">Uncharacterized protein</fullName>
    </submittedName>
</protein>
<name>A0AAQ4DI15_AMBAM</name>
<evidence type="ECO:0000313" key="2">
    <source>
        <dbReference type="Proteomes" id="UP001321473"/>
    </source>
</evidence>
<proteinExistence type="predicted"/>
<reference evidence="1 2" key="1">
    <citation type="journal article" date="2023" name="Arcadia Sci">
        <title>De novo assembly of a long-read Amblyomma americanum tick genome.</title>
        <authorList>
            <person name="Chou S."/>
            <person name="Poskanzer K.E."/>
            <person name="Rollins M."/>
            <person name="Thuy-Boun P.S."/>
        </authorList>
    </citation>
    <scope>NUCLEOTIDE SEQUENCE [LARGE SCALE GENOMIC DNA]</scope>
    <source>
        <strain evidence="1">F_SG_1</strain>
        <tissue evidence="1">Salivary glands</tissue>
    </source>
</reference>
<accession>A0AAQ4DI15</accession>
<dbReference type="EMBL" id="JARKHS020030467">
    <property type="protein sequence ID" value="KAK8762105.1"/>
    <property type="molecule type" value="Genomic_DNA"/>
</dbReference>
<gene>
    <name evidence="1" type="ORF">V5799_026627</name>
</gene>
<organism evidence="1 2">
    <name type="scientific">Amblyomma americanum</name>
    <name type="common">Lone star tick</name>
    <dbReference type="NCBI Taxonomy" id="6943"/>
    <lineage>
        <taxon>Eukaryota</taxon>
        <taxon>Metazoa</taxon>
        <taxon>Ecdysozoa</taxon>
        <taxon>Arthropoda</taxon>
        <taxon>Chelicerata</taxon>
        <taxon>Arachnida</taxon>
        <taxon>Acari</taxon>
        <taxon>Parasitiformes</taxon>
        <taxon>Ixodida</taxon>
        <taxon>Ixodoidea</taxon>
        <taxon>Ixodidae</taxon>
        <taxon>Amblyomminae</taxon>
        <taxon>Amblyomma</taxon>
    </lineage>
</organism>
<dbReference type="Proteomes" id="UP001321473">
    <property type="component" value="Unassembled WGS sequence"/>
</dbReference>
<keyword evidence="2" id="KW-1185">Reference proteome</keyword>
<dbReference type="AlphaFoldDB" id="A0AAQ4DI15"/>
<sequence length="151" mass="17627">MKFITGLKQQVTKFQLKATERPTMLMNVVVCVAAILVYQDCFASARVNYPHHYDQWKECREFMHETAYCVNHTPLDGLPSNFLLESDFHRLEYEVNQCYKGTLPKLIHSAQKLCAHKNAIPFMMACFRTVIFDNSEPKYKPALIDWTDKVM</sequence>